<proteinExistence type="predicted"/>
<evidence type="ECO:0000256" key="1">
    <source>
        <dbReference type="SAM" id="Coils"/>
    </source>
</evidence>
<dbReference type="GO" id="GO:0019005">
    <property type="term" value="C:SCF ubiquitin ligase complex"/>
    <property type="evidence" value="ECO:0007669"/>
    <property type="project" value="TreeGrafter"/>
</dbReference>
<feature type="compositionally biased region" description="Basic and acidic residues" evidence="2">
    <location>
        <begin position="514"/>
        <end position="523"/>
    </location>
</feature>
<dbReference type="Gene3D" id="2.60.120.260">
    <property type="entry name" value="Galactose-binding domain-like"/>
    <property type="match status" value="1"/>
</dbReference>
<dbReference type="GO" id="GO:0061630">
    <property type="term" value="F:ubiquitin protein ligase activity"/>
    <property type="evidence" value="ECO:0007669"/>
    <property type="project" value="TreeGrafter"/>
</dbReference>
<dbReference type="PROSITE" id="PS51114">
    <property type="entry name" value="FBA"/>
    <property type="match status" value="1"/>
</dbReference>
<reference evidence="5" key="1">
    <citation type="journal article" date="2016" name="Nature">
        <title>Genome evolution in the allotetraploid frog Xenopus laevis.</title>
        <authorList>
            <person name="Session A.M."/>
            <person name="Uno Y."/>
            <person name="Kwon T."/>
            <person name="Chapman J.A."/>
            <person name="Toyoda A."/>
            <person name="Takahashi S."/>
            <person name="Fukui A."/>
            <person name="Hikosaka A."/>
            <person name="Suzuki A."/>
            <person name="Kondo M."/>
            <person name="van Heeringen S.J."/>
            <person name="Quigley I."/>
            <person name="Heinz S."/>
            <person name="Ogino H."/>
            <person name="Ochi H."/>
            <person name="Hellsten U."/>
            <person name="Lyons J.B."/>
            <person name="Simakov O."/>
            <person name="Putnam N."/>
            <person name="Stites J."/>
            <person name="Kuroki Y."/>
            <person name="Tanaka T."/>
            <person name="Michiue T."/>
            <person name="Watanabe M."/>
            <person name="Bogdanovic O."/>
            <person name="Lister R."/>
            <person name="Georgiou G."/>
            <person name="Paranjpe S.S."/>
            <person name="van Kruijsbergen I."/>
            <person name="Shu S."/>
            <person name="Carlson J."/>
            <person name="Kinoshita T."/>
            <person name="Ohta Y."/>
            <person name="Mawaribuchi S."/>
            <person name="Jenkins J."/>
            <person name="Grimwood J."/>
            <person name="Schmutz J."/>
            <person name="Mitros T."/>
            <person name="Mozaffari S.V."/>
            <person name="Suzuki Y."/>
            <person name="Haramoto Y."/>
            <person name="Yamamoto T.S."/>
            <person name="Takagi C."/>
            <person name="Heald R."/>
            <person name="Miller K."/>
            <person name="Haudenschild C."/>
            <person name="Kitzman J."/>
            <person name="Nakayama T."/>
            <person name="Izutsu Y."/>
            <person name="Robert J."/>
            <person name="Fortriede J."/>
            <person name="Burns K."/>
            <person name="Lotay V."/>
            <person name="Karimi K."/>
            <person name="Yasuoka Y."/>
            <person name="Dichmann D.S."/>
            <person name="Flajnik M.F."/>
            <person name="Houston D.W."/>
            <person name="Shendure J."/>
            <person name="DuPasquier L."/>
            <person name="Vize P.D."/>
            <person name="Zorn A.M."/>
            <person name="Ito M."/>
            <person name="Marcotte E.M."/>
            <person name="Wallingford J.B."/>
            <person name="Ito Y."/>
            <person name="Asashima M."/>
            <person name="Ueno N."/>
            <person name="Matsuda Y."/>
            <person name="Veenstra G.J."/>
            <person name="Fujiyama A."/>
            <person name="Harland R.M."/>
            <person name="Taira M."/>
            <person name="Rokhsar D.S."/>
        </authorList>
    </citation>
    <scope>NUCLEOTIDE SEQUENCE [LARGE SCALE GENOMIC DNA]</scope>
    <source>
        <strain evidence="5">J</strain>
    </source>
</reference>
<dbReference type="OMA" id="QDTFVEE"/>
<dbReference type="FunFam" id="2.60.120.260:FF:000012">
    <property type="entry name" value="F-box only protein 2"/>
    <property type="match status" value="1"/>
</dbReference>
<feature type="compositionally biased region" description="Basic and acidic residues" evidence="2">
    <location>
        <begin position="1"/>
        <end position="24"/>
    </location>
</feature>
<feature type="region of interest" description="Disordered" evidence="2">
    <location>
        <begin position="514"/>
        <end position="540"/>
    </location>
</feature>
<keyword evidence="1" id="KW-0175">Coiled coil</keyword>
<name>A0A974C8L5_XENLA</name>
<dbReference type="PANTHER" id="PTHR12125:SF1">
    <property type="entry name" value="F-BOX ONLY PROTEIN 50"/>
    <property type="match status" value="1"/>
</dbReference>
<sequence>MSKCGAKEEGAQRKKPGVTEKSDSYDGSTQRSNTGRPVNINAGVSERQELRDTGKSERLSEGGTDTVPGGKRQGARGRDEGNVEESHGQGREDQKYTETSGEQEKHPHSVVGLGQYTDRGGKENKDKATPREQEKPKDNTGGERTNEENKHEVTAGEEEKHKVTAKEEGAKLKETAGWNVKQIETAKEDLKQKKEAGQGTRERAEEKVKQIETTNEEVKQKDTTREVVTHKETAGEKVKQKQTAKVGVNPVERAGEEVKQKETAEEKAKLKKTIGGDFEGATSKGAKYQDTFVEEVKLNTTLGKEVSQKEIEKEIILKDAAGEGVRNKETAVEKVKQKETAKEEVKLTETAGEKVKQKQTAKVGVNPIERAGEGANQKETAEEKLKLKKTTGGNVEETTSKGAKYQDTFVEEVKLNVTLGKEVSQKEIEKGIILKDAVGEGVRDKESAVEKVKQKETAKEEVKRKETAGKSVTFKEIAEKEEKQKETAKEEVKQKTVEERVELIQTAVQEVTHKETAGKEVKQNKTPGVKETQAAGKGVQYQDTIGEEGKHKNTPGKKVAQKDLACGIEVKHMEISGTGHKKQEDAAGGQTKQKETLGSMEKQKGMNGEELTKKETTEEWKKCKETTRTELAELENQVAGMRTKETATPQEIQRKIAEEQKKDGGTSGEEKQLCETSVVQEQNKNMPQQNAQSVPLVQKEPETAQEWLELCDREWVLRSRQIPLPDSANCKQIYKNKPFGRNFLKSPNPEGLSTSLMPPQEQCDPPPQKQPLETLGNFSGWKISTEEIPVDRTKIPPGVVVCYLPIYSWCVKEQMVDLLAEGLWPELLDIHQPHIYILDWYEDSKLHKNVYELHVKLLAEDNKTIIAQHDLTPENDMSGDPKGWNPVSHIFKSYGSGVRYVHFMHKSKDLSVLGFHRTRVANSSLFVNLHD</sequence>
<feature type="compositionally biased region" description="Polar residues" evidence="2">
    <location>
        <begin position="674"/>
        <end position="694"/>
    </location>
</feature>
<feature type="region of interest" description="Disordered" evidence="2">
    <location>
        <begin position="1"/>
        <end position="175"/>
    </location>
</feature>
<evidence type="ECO:0000313" key="5">
    <source>
        <dbReference type="Proteomes" id="UP000694892"/>
    </source>
</evidence>
<feature type="region of interest" description="Disordered" evidence="2">
    <location>
        <begin position="189"/>
        <end position="267"/>
    </location>
</feature>
<feature type="region of interest" description="Disordered" evidence="2">
    <location>
        <begin position="747"/>
        <end position="767"/>
    </location>
</feature>
<evidence type="ECO:0000256" key="2">
    <source>
        <dbReference type="SAM" id="MobiDB-lite"/>
    </source>
</evidence>
<feature type="compositionally biased region" description="Basic and acidic residues" evidence="2">
    <location>
        <begin position="610"/>
        <end position="631"/>
    </location>
</feature>
<organism evidence="4 5">
    <name type="scientific">Xenopus laevis</name>
    <name type="common">African clawed frog</name>
    <dbReference type="NCBI Taxonomy" id="8355"/>
    <lineage>
        <taxon>Eukaryota</taxon>
        <taxon>Metazoa</taxon>
        <taxon>Chordata</taxon>
        <taxon>Craniata</taxon>
        <taxon>Vertebrata</taxon>
        <taxon>Euteleostomi</taxon>
        <taxon>Amphibia</taxon>
        <taxon>Batrachia</taxon>
        <taxon>Anura</taxon>
        <taxon>Pipoidea</taxon>
        <taxon>Pipidae</taxon>
        <taxon>Xenopodinae</taxon>
        <taxon>Xenopus</taxon>
        <taxon>Xenopus</taxon>
    </lineage>
</organism>
<dbReference type="AlphaFoldDB" id="A0A974C8L5"/>
<feature type="region of interest" description="Disordered" evidence="2">
    <location>
        <begin position="575"/>
        <end position="694"/>
    </location>
</feature>
<feature type="compositionally biased region" description="Basic and acidic residues" evidence="2">
    <location>
        <begin position="652"/>
        <end position="673"/>
    </location>
</feature>
<feature type="region of interest" description="Disordered" evidence="2">
    <location>
        <begin position="346"/>
        <end position="399"/>
    </location>
</feature>
<dbReference type="Proteomes" id="UP000694892">
    <property type="component" value="Chromosome 8L"/>
</dbReference>
<feature type="compositionally biased region" description="Basic and acidic residues" evidence="2">
    <location>
        <begin position="189"/>
        <end position="239"/>
    </location>
</feature>
<evidence type="ECO:0000313" key="4">
    <source>
        <dbReference type="EMBL" id="OCT68106.1"/>
    </source>
</evidence>
<feature type="compositionally biased region" description="Polar residues" evidence="2">
    <location>
        <begin position="25"/>
        <end position="36"/>
    </location>
</feature>
<dbReference type="SUPFAM" id="SSF49785">
    <property type="entry name" value="Galactose-binding domain-like"/>
    <property type="match status" value="1"/>
</dbReference>
<dbReference type="GO" id="GO:0005737">
    <property type="term" value="C:cytoplasm"/>
    <property type="evidence" value="ECO:0007669"/>
    <property type="project" value="TreeGrafter"/>
</dbReference>
<feature type="compositionally biased region" description="Basic and acidic residues" evidence="2">
    <location>
        <begin position="119"/>
        <end position="174"/>
    </location>
</feature>
<feature type="domain" description="FBA" evidence="3">
    <location>
        <begin position="733"/>
        <end position="929"/>
    </location>
</feature>
<dbReference type="GO" id="GO:0006516">
    <property type="term" value="P:glycoprotein catabolic process"/>
    <property type="evidence" value="ECO:0007669"/>
    <property type="project" value="TreeGrafter"/>
</dbReference>
<feature type="compositionally biased region" description="Basic and acidic residues" evidence="2">
    <location>
        <begin position="346"/>
        <end position="356"/>
    </location>
</feature>
<feature type="compositionally biased region" description="Basic and acidic residues" evidence="2">
    <location>
        <begin position="46"/>
        <end position="60"/>
    </location>
</feature>
<dbReference type="InterPro" id="IPR039752">
    <property type="entry name" value="F-box_only"/>
</dbReference>
<feature type="coiled-coil region" evidence="1">
    <location>
        <begin position="445"/>
        <end position="498"/>
    </location>
</feature>
<dbReference type="InterPro" id="IPR008979">
    <property type="entry name" value="Galactose-bd-like_sf"/>
</dbReference>
<feature type="compositionally biased region" description="Basic and acidic residues" evidence="2">
    <location>
        <begin position="76"/>
        <end position="107"/>
    </location>
</feature>
<dbReference type="InterPro" id="IPR007397">
    <property type="entry name" value="F-box-assoc_dom"/>
</dbReference>
<evidence type="ECO:0000259" key="3">
    <source>
        <dbReference type="PROSITE" id="PS51114"/>
    </source>
</evidence>
<gene>
    <name evidence="4" type="ORF">XELAEV_18039402mg</name>
</gene>
<dbReference type="GO" id="GO:0031146">
    <property type="term" value="P:SCF-dependent proteasomal ubiquitin-dependent protein catabolic process"/>
    <property type="evidence" value="ECO:0007669"/>
    <property type="project" value="TreeGrafter"/>
</dbReference>
<dbReference type="PANTHER" id="PTHR12125">
    <property type="entry name" value="F-BOX ONLY PROTEIN 6-LIKE PROTEIN"/>
    <property type="match status" value="1"/>
</dbReference>
<dbReference type="Pfam" id="PF04300">
    <property type="entry name" value="FBA"/>
    <property type="match status" value="1"/>
</dbReference>
<dbReference type="SMART" id="SM01198">
    <property type="entry name" value="FBA"/>
    <property type="match status" value="1"/>
</dbReference>
<dbReference type="GO" id="GO:0036503">
    <property type="term" value="P:ERAD pathway"/>
    <property type="evidence" value="ECO:0007669"/>
    <property type="project" value="TreeGrafter"/>
</dbReference>
<protein>
    <recommendedName>
        <fullName evidence="3">FBA domain-containing protein</fullName>
    </recommendedName>
</protein>
<accession>A0A974C8L5</accession>
<dbReference type="EMBL" id="CM004480">
    <property type="protein sequence ID" value="OCT68106.1"/>
    <property type="molecule type" value="Genomic_DNA"/>
</dbReference>
<feature type="compositionally biased region" description="Basic and acidic residues" evidence="2">
    <location>
        <begin position="253"/>
        <end position="267"/>
    </location>
</feature>